<dbReference type="EMBL" id="KM355708">
    <property type="protein sequence ID" value="AIT53848.1"/>
    <property type="molecule type" value="Genomic_DNA"/>
</dbReference>
<dbReference type="EMBL" id="KM355707">
    <property type="protein sequence ID" value="AIT53775.1"/>
    <property type="molecule type" value="Genomic_DNA"/>
</dbReference>
<name>A0A097HZ44_HHV3</name>
<comment type="similarity">
    <text evidence="1">Belongs to the herpesviridae UL24 family.</text>
</comment>
<evidence type="ECO:0000256" key="2">
    <source>
        <dbReference type="ARBA" id="ARBA00016925"/>
    </source>
</evidence>
<accession>A0A097HZ44</accession>
<gene>
    <name evidence="4" type="primary">ORF 35</name>
</gene>
<dbReference type="Pfam" id="PF01646">
    <property type="entry name" value="Herpes_UL24"/>
    <property type="match status" value="1"/>
</dbReference>
<dbReference type="InterPro" id="IPR002580">
    <property type="entry name" value="Herpes_UL24"/>
</dbReference>
<organism evidence="4">
    <name type="scientific">Human herpesvirus 3</name>
    <name type="common">HHV-3</name>
    <name type="synonym">Varicella-zoster virus</name>
    <dbReference type="NCBI Taxonomy" id="10335"/>
    <lineage>
        <taxon>Viruses</taxon>
        <taxon>Duplodnaviria</taxon>
        <taxon>Heunggongvirae</taxon>
        <taxon>Peploviricota</taxon>
        <taxon>Herviviricetes</taxon>
        <taxon>Herpesvirales</taxon>
        <taxon>Orthoherpesviridae</taxon>
        <taxon>Alphaherpesvirinae</taxon>
        <taxon>Varicellovirus</taxon>
        <taxon>Varicellovirus humanalpha3</taxon>
    </lineage>
</organism>
<sequence>MSASQIRAKCFRLGQRCHTRFYDVLKKDIDNVRRGFADAFNPRLAKLLSPLSHVDVQRAVRISMSFEVNLGRRRPDCICIVQTESSGAGKTVCFIVELKSCRFSANIHTPTKYHQFCEGMRQLRDTVALIKETTPTGSDEIMVTPLLVFVSQRGLNLLQVTRLPPKVIHGNLVMLASHLENVAEYTPPIRSVRERRRLCKKKIHVCSLAKKRAKSCHRSALTKFEENAACGVDLPLRRPSLGACGGILQSITGMFSHG</sequence>
<organismHost>
    <name type="scientific">Homo sapiens</name>
    <name type="common">Human</name>
    <dbReference type="NCBI Taxonomy" id="9606"/>
</organismHost>
<evidence type="ECO:0000313" key="4">
    <source>
        <dbReference type="EMBL" id="AIT53848.1"/>
    </source>
</evidence>
<proteinExistence type="inferred from homology"/>
<evidence type="ECO:0000313" key="3">
    <source>
        <dbReference type="EMBL" id="AIT53775.1"/>
    </source>
</evidence>
<protein>
    <recommendedName>
        <fullName evidence="2">Protein UL24 homolog</fullName>
    </recommendedName>
</protein>
<evidence type="ECO:0000256" key="1">
    <source>
        <dbReference type="ARBA" id="ARBA00010536"/>
    </source>
</evidence>
<reference evidence="4" key="1">
    <citation type="journal article" date="2014" name="J. Virol.">
        <title>Evolution of co-circulating varicella zoster virus genotypes during a chickenpox outbreak in Guinea Bissau.</title>
        <authorList>
            <person name="Depledge D."/>
            <person name="Gray E."/>
            <person name="Kundu S."/>
            <person name="Cooray S."/>
            <person name="Poulsen A."/>
            <person name="Aaby P."/>
            <person name="Breuer J."/>
        </authorList>
    </citation>
    <scope>NUCLEOTIDE SEQUENCE</scope>
    <source>
        <strain evidence="3">Bandim13</strain>
        <strain evidence="4">Bandim14</strain>
    </source>
</reference>
<reference evidence="4" key="2">
    <citation type="submission" date="2014-08" db="EMBL/GenBank/DDBJ databases">
        <authorList>
            <person name="Depledge D.P."/>
        </authorList>
    </citation>
    <scope>NUCLEOTIDE SEQUENCE</scope>
    <source>
        <strain evidence="3">Bandim13</strain>
        <strain evidence="4">Bandim14</strain>
    </source>
</reference>